<dbReference type="RefSeq" id="WP_067524361.1">
    <property type="nucleotide sequence ID" value="NZ_JABELX010000005.1"/>
</dbReference>
<gene>
    <name evidence="5" type="ORF">HLB23_15200</name>
</gene>
<protein>
    <submittedName>
        <fullName evidence="5">AraC family transcriptional regulator</fullName>
    </submittedName>
</protein>
<feature type="domain" description="HTH araC/xylS-type" evidence="4">
    <location>
        <begin position="257"/>
        <end position="335"/>
    </location>
</feature>
<organism evidence="5 6">
    <name type="scientific">Nocardia uniformis</name>
    <dbReference type="NCBI Taxonomy" id="53432"/>
    <lineage>
        <taxon>Bacteria</taxon>
        <taxon>Bacillati</taxon>
        <taxon>Actinomycetota</taxon>
        <taxon>Actinomycetes</taxon>
        <taxon>Mycobacteriales</taxon>
        <taxon>Nocardiaceae</taxon>
        <taxon>Nocardia</taxon>
    </lineage>
</organism>
<evidence type="ECO:0000256" key="1">
    <source>
        <dbReference type="ARBA" id="ARBA00023015"/>
    </source>
</evidence>
<dbReference type="PROSITE" id="PS01124">
    <property type="entry name" value="HTH_ARAC_FAMILY_2"/>
    <property type="match status" value="1"/>
</dbReference>
<dbReference type="Gene3D" id="1.10.10.60">
    <property type="entry name" value="Homeodomain-like"/>
    <property type="match status" value="1"/>
</dbReference>
<dbReference type="PANTHER" id="PTHR47894">
    <property type="entry name" value="HTH-TYPE TRANSCRIPTIONAL REGULATOR GADX"/>
    <property type="match status" value="1"/>
</dbReference>
<keyword evidence="2" id="KW-0238">DNA-binding</keyword>
<evidence type="ECO:0000256" key="2">
    <source>
        <dbReference type="ARBA" id="ARBA00023125"/>
    </source>
</evidence>
<keyword evidence="1" id="KW-0805">Transcription regulation</keyword>
<evidence type="ECO:0000313" key="5">
    <source>
        <dbReference type="EMBL" id="NNH71197.1"/>
    </source>
</evidence>
<dbReference type="PANTHER" id="PTHR47894:SF1">
    <property type="entry name" value="HTH-TYPE TRANSCRIPTIONAL REGULATOR VQSM"/>
    <property type="match status" value="1"/>
</dbReference>
<reference evidence="5 6" key="1">
    <citation type="submission" date="2020-05" db="EMBL/GenBank/DDBJ databases">
        <title>MicrobeNet Type strains.</title>
        <authorList>
            <person name="Nicholson A.C."/>
        </authorList>
    </citation>
    <scope>NUCLEOTIDE SEQUENCE [LARGE SCALE GENOMIC DNA]</scope>
    <source>
        <strain evidence="5 6">JCM 3224</strain>
    </source>
</reference>
<name>A0A849C5U7_9NOCA</name>
<keyword evidence="6" id="KW-1185">Reference proteome</keyword>
<dbReference type="InterPro" id="IPR009057">
    <property type="entry name" value="Homeodomain-like_sf"/>
</dbReference>
<dbReference type="GO" id="GO:0003700">
    <property type="term" value="F:DNA-binding transcription factor activity"/>
    <property type="evidence" value="ECO:0007669"/>
    <property type="project" value="InterPro"/>
</dbReference>
<evidence type="ECO:0000313" key="6">
    <source>
        <dbReference type="Proteomes" id="UP000586827"/>
    </source>
</evidence>
<sequence>MTDPWAKVRAVTSATLLTDFAVEHGASTTRLLRGTGIRTAVLHDPTAEITADQELTLLRNLVEALGDRPGLGLAAGARYHASSHGVWGFAILSSPDVRSALEVGIGFAELSFSFARITLDHDGPHPAITFDDRAVPAAVRRFHMERDLQATLTIQRELIPTALPVRRIEIPFPADPAYDELLTYSSGITAVFDAPRPLLSFDASALDMPLPQANRTIAAMYERQCAELVNRRSERLGISGRVRDALVRRGGLAGQPEVAADLNLSIRTLRRRLSEEGTTFRELSEETFGLLAEELLDAGLTVEQTAERLGYSSASAFTHAFKSWRGQPPGRYSRTRRTSGKAN</sequence>
<dbReference type="Pfam" id="PF12833">
    <property type="entry name" value="HTH_18"/>
    <property type="match status" value="1"/>
</dbReference>
<dbReference type="EMBL" id="JABELX010000005">
    <property type="protein sequence ID" value="NNH71197.1"/>
    <property type="molecule type" value="Genomic_DNA"/>
</dbReference>
<dbReference type="AlphaFoldDB" id="A0A849C5U7"/>
<dbReference type="Proteomes" id="UP000586827">
    <property type="component" value="Unassembled WGS sequence"/>
</dbReference>
<accession>A0A849C5U7</accession>
<evidence type="ECO:0000256" key="3">
    <source>
        <dbReference type="ARBA" id="ARBA00023163"/>
    </source>
</evidence>
<dbReference type="InterPro" id="IPR032687">
    <property type="entry name" value="AraC-type_N"/>
</dbReference>
<dbReference type="Pfam" id="PF12625">
    <property type="entry name" value="Arabinose_bd"/>
    <property type="match status" value="1"/>
</dbReference>
<dbReference type="GO" id="GO:0005829">
    <property type="term" value="C:cytosol"/>
    <property type="evidence" value="ECO:0007669"/>
    <property type="project" value="TreeGrafter"/>
</dbReference>
<evidence type="ECO:0000259" key="4">
    <source>
        <dbReference type="PROSITE" id="PS01124"/>
    </source>
</evidence>
<keyword evidence="3" id="KW-0804">Transcription</keyword>
<dbReference type="InterPro" id="IPR018060">
    <property type="entry name" value="HTH_AraC"/>
</dbReference>
<dbReference type="SMART" id="SM00342">
    <property type="entry name" value="HTH_ARAC"/>
    <property type="match status" value="1"/>
</dbReference>
<dbReference type="SUPFAM" id="SSF46689">
    <property type="entry name" value="Homeodomain-like"/>
    <property type="match status" value="1"/>
</dbReference>
<comment type="caution">
    <text evidence="5">The sequence shown here is derived from an EMBL/GenBank/DDBJ whole genome shotgun (WGS) entry which is preliminary data.</text>
</comment>
<dbReference type="GO" id="GO:0000976">
    <property type="term" value="F:transcription cis-regulatory region binding"/>
    <property type="evidence" value="ECO:0007669"/>
    <property type="project" value="TreeGrafter"/>
</dbReference>
<proteinExistence type="predicted"/>